<dbReference type="Gene3D" id="2.60.120.10">
    <property type="entry name" value="Jelly Rolls"/>
    <property type="match status" value="1"/>
</dbReference>
<dbReference type="Proteomes" id="UP000831327">
    <property type="component" value="Chromosome"/>
</dbReference>
<dbReference type="SUPFAM" id="SSF51182">
    <property type="entry name" value="RmlC-like cupins"/>
    <property type="match status" value="1"/>
</dbReference>
<protein>
    <recommendedName>
        <fullName evidence="2">Cupin type-2 domain-containing protein</fullName>
    </recommendedName>
</protein>
<name>A0ABM7Y1Q0_9PROT</name>
<gene>
    <name evidence="3" type="ORF">Rmf_16560</name>
</gene>
<dbReference type="Pfam" id="PF07883">
    <property type="entry name" value="Cupin_2"/>
    <property type="match status" value="1"/>
</dbReference>
<dbReference type="PANTHER" id="PTHR35848">
    <property type="entry name" value="OXALATE-BINDING PROTEIN"/>
    <property type="match status" value="1"/>
</dbReference>
<evidence type="ECO:0000256" key="1">
    <source>
        <dbReference type="ARBA" id="ARBA00022723"/>
    </source>
</evidence>
<proteinExistence type="predicted"/>
<keyword evidence="1" id="KW-0479">Metal-binding</keyword>
<dbReference type="EMBL" id="AP025637">
    <property type="protein sequence ID" value="BDG71727.1"/>
    <property type="molecule type" value="Genomic_DNA"/>
</dbReference>
<dbReference type="InterPro" id="IPR011051">
    <property type="entry name" value="RmlC_Cupin_sf"/>
</dbReference>
<dbReference type="PANTHER" id="PTHR35848:SF6">
    <property type="entry name" value="CUPIN TYPE-2 DOMAIN-CONTAINING PROTEIN"/>
    <property type="match status" value="1"/>
</dbReference>
<feature type="domain" description="Cupin type-2" evidence="2">
    <location>
        <begin position="51"/>
        <end position="118"/>
    </location>
</feature>
<accession>A0ABM7Y1Q0</accession>
<dbReference type="InterPro" id="IPR014710">
    <property type="entry name" value="RmlC-like_jellyroll"/>
</dbReference>
<evidence type="ECO:0000259" key="2">
    <source>
        <dbReference type="Pfam" id="PF07883"/>
    </source>
</evidence>
<keyword evidence="4" id="KW-1185">Reference proteome</keyword>
<evidence type="ECO:0000313" key="4">
    <source>
        <dbReference type="Proteomes" id="UP000831327"/>
    </source>
</evidence>
<dbReference type="InterPro" id="IPR051610">
    <property type="entry name" value="GPI/OXD"/>
</dbReference>
<evidence type="ECO:0000313" key="3">
    <source>
        <dbReference type="EMBL" id="BDG71727.1"/>
    </source>
</evidence>
<sequence length="176" mass="18937">MSGDRQTASRALVVHAEDAPSFWQPVPANGFVQCLMDDSIAGSVARFAMGRQTVAPGCFVRQHTHDRHEEVIHVVSGYGAALLDGVEHPIRAGSTVFIGLDRKHGFICKSEEPLTFAWLLMPGGLQDFFAAIGRPRFPGQPAPQPFARPADAGAIEKQTVFGWSDPAFGPGKGDNQ</sequence>
<dbReference type="InterPro" id="IPR013096">
    <property type="entry name" value="Cupin_2"/>
</dbReference>
<dbReference type="RefSeq" id="WP_244458965.1">
    <property type="nucleotide sequence ID" value="NZ_AP025637.1"/>
</dbReference>
<reference evidence="3 4" key="1">
    <citation type="journal article" date="2016" name="Microbes Environ.">
        <title>Phylogenetically diverse aerobic anoxygenic phototrophic bacteria isolated from epilithic biofilms in Tama river, Japan.</title>
        <authorList>
            <person name="Hirose S."/>
            <person name="Matsuura K."/>
            <person name="Haruta S."/>
        </authorList>
    </citation>
    <scope>NUCLEOTIDE SEQUENCE [LARGE SCALE GENOMIC DNA]</scope>
    <source>
        <strain evidence="3 4">S08</strain>
    </source>
</reference>
<organism evidence="3 4">
    <name type="scientific">Roseomonas fluvialis</name>
    <dbReference type="NCBI Taxonomy" id="1750527"/>
    <lineage>
        <taxon>Bacteria</taxon>
        <taxon>Pseudomonadati</taxon>
        <taxon>Pseudomonadota</taxon>
        <taxon>Alphaproteobacteria</taxon>
        <taxon>Acetobacterales</taxon>
        <taxon>Roseomonadaceae</taxon>
        <taxon>Roseomonas</taxon>
    </lineage>
</organism>